<reference evidence="3" key="1">
    <citation type="submission" date="2023-06" db="EMBL/GenBank/DDBJ databases">
        <authorList>
            <consortium name="Lawrence Berkeley National Laboratory"/>
            <person name="Ahrendt S."/>
            <person name="Sahu N."/>
            <person name="Indic B."/>
            <person name="Wong-Bajracharya J."/>
            <person name="Merenyi Z."/>
            <person name="Ke H.-M."/>
            <person name="Monk M."/>
            <person name="Kocsube S."/>
            <person name="Drula E."/>
            <person name="Lipzen A."/>
            <person name="Balint B."/>
            <person name="Henrissat B."/>
            <person name="Andreopoulos B."/>
            <person name="Martin F.M."/>
            <person name="Harder C.B."/>
            <person name="Rigling D."/>
            <person name="Ford K.L."/>
            <person name="Foster G.D."/>
            <person name="Pangilinan J."/>
            <person name="Papanicolaou A."/>
            <person name="Barry K."/>
            <person name="LaButti K."/>
            <person name="Viragh M."/>
            <person name="Koriabine M."/>
            <person name="Yan M."/>
            <person name="Riley R."/>
            <person name="Champramary S."/>
            <person name="Plett K.L."/>
            <person name="Tsai I.J."/>
            <person name="Slot J."/>
            <person name="Sipos G."/>
            <person name="Plett J."/>
            <person name="Nagy L.G."/>
            <person name="Grigoriev I.V."/>
        </authorList>
    </citation>
    <scope>NUCLEOTIDE SEQUENCE</scope>
    <source>
        <strain evidence="3">CCBAS 213</strain>
    </source>
</reference>
<evidence type="ECO:0000313" key="3">
    <source>
        <dbReference type="EMBL" id="KAK0443941.1"/>
    </source>
</evidence>
<feature type="transmembrane region" description="Helical" evidence="1">
    <location>
        <begin position="137"/>
        <end position="167"/>
    </location>
</feature>
<organism evidence="3 4">
    <name type="scientific">Armillaria tabescens</name>
    <name type="common">Ringless honey mushroom</name>
    <name type="synonym">Agaricus tabescens</name>
    <dbReference type="NCBI Taxonomy" id="1929756"/>
    <lineage>
        <taxon>Eukaryota</taxon>
        <taxon>Fungi</taxon>
        <taxon>Dikarya</taxon>
        <taxon>Basidiomycota</taxon>
        <taxon>Agaricomycotina</taxon>
        <taxon>Agaricomycetes</taxon>
        <taxon>Agaricomycetidae</taxon>
        <taxon>Agaricales</taxon>
        <taxon>Marasmiineae</taxon>
        <taxon>Physalacriaceae</taxon>
        <taxon>Desarmillaria</taxon>
    </lineage>
</organism>
<feature type="transmembrane region" description="Helical" evidence="1">
    <location>
        <begin position="96"/>
        <end position="116"/>
    </location>
</feature>
<dbReference type="EMBL" id="JAUEPS010000056">
    <property type="protein sequence ID" value="KAK0443941.1"/>
    <property type="molecule type" value="Genomic_DNA"/>
</dbReference>
<keyword evidence="2" id="KW-0732">Signal</keyword>
<dbReference type="AlphaFoldDB" id="A0AA39MR31"/>
<evidence type="ECO:0000256" key="1">
    <source>
        <dbReference type="SAM" id="Phobius"/>
    </source>
</evidence>
<name>A0AA39MR31_ARMTA</name>
<keyword evidence="1" id="KW-0812">Transmembrane</keyword>
<keyword evidence="1" id="KW-1133">Transmembrane helix</keyword>
<evidence type="ECO:0000256" key="2">
    <source>
        <dbReference type="SAM" id="SignalP"/>
    </source>
</evidence>
<dbReference type="RefSeq" id="XP_060324908.1">
    <property type="nucleotide sequence ID" value="XM_060478247.1"/>
</dbReference>
<accession>A0AA39MR31</accession>
<comment type="caution">
    <text evidence="3">The sequence shown here is derived from an EMBL/GenBank/DDBJ whole genome shotgun (WGS) entry which is preliminary data.</text>
</comment>
<dbReference type="GeneID" id="85361795"/>
<gene>
    <name evidence="3" type="ORF">EV420DRAFT_1649049</name>
</gene>
<keyword evidence="4" id="KW-1185">Reference proteome</keyword>
<evidence type="ECO:0000313" key="4">
    <source>
        <dbReference type="Proteomes" id="UP001175211"/>
    </source>
</evidence>
<proteinExistence type="predicted"/>
<evidence type="ECO:0008006" key="5">
    <source>
        <dbReference type="Google" id="ProtNLM"/>
    </source>
</evidence>
<protein>
    <recommendedName>
        <fullName evidence="5">G protein-coupled receptor</fullName>
    </recommendedName>
</protein>
<dbReference type="Proteomes" id="UP001175211">
    <property type="component" value="Unassembled WGS sequence"/>
</dbReference>
<feature type="signal peptide" evidence="2">
    <location>
        <begin position="1"/>
        <end position="16"/>
    </location>
</feature>
<keyword evidence="1" id="KW-0472">Membrane</keyword>
<feature type="chain" id="PRO_5041349632" description="G protein-coupled receptor" evidence="2">
    <location>
        <begin position="17"/>
        <end position="200"/>
    </location>
</feature>
<sequence>MSAIVLASIMQCWTHALITGTFVTNIKCSLHHDACLSTVESQADCSQGTAHRVRCLYNRRIYFCCHNGSDPFEGHECHPKSWFAQLPGYLKTIPSALGILLLFNVLVIFISFYNALENPRRYQSEVFDSLRRDGARIYLIISFLYVPPLLASLVADIPVFFPIFILVCSVKTNLTSRMHLRIESLSNTTHPGMTCIYQEG</sequence>